<organism evidence="1 2">
    <name type="scientific">Allgaiera indica</name>
    <dbReference type="NCBI Taxonomy" id="765699"/>
    <lineage>
        <taxon>Bacteria</taxon>
        <taxon>Pseudomonadati</taxon>
        <taxon>Pseudomonadota</taxon>
        <taxon>Alphaproteobacteria</taxon>
        <taxon>Rhodobacterales</taxon>
        <taxon>Paracoccaceae</taxon>
        <taxon>Allgaiera</taxon>
    </lineage>
</organism>
<dbReference type="EMBL" id="BNAB01000015">
    <property type="protein sequence ID" value="GHE04173.1"/>
    <property type="molecule type" value="Genomic_DNA"/>
</dbReference>
<reference evidence="1" key="1">
    <citation type="journal article" date="2014" name="Int. J. Syst. Evol. Microbiol.">
        <title>Complete genome sequence of Corynebacterium casei LMG S-19264T (=DSM 44701T), isolated from a smear-ripened cheese.</title>
        <authorList>
            <consortium name="US DOE Joint Genome Institute (JGI-PGF)"/>
            <person name="Walter F."/>
            <person name="Albersmeier A."/>
            <person name="Kalinowski J."/>
            <person name="Ruckert C."/>
        </authorList>
    </citation>
    <scope>NUCLEOTIDE SEQUENCE</scope>
    <source>
        <strain evidence="1">CGMCC 1.10859</strain>
    </source>
</reference>
<protein>
    <submittedName>
        <fullName evidence="1">Uncharacterized protein</fullName>
    </submittedName>
</protein>
<comment type="caution">
    <text evidence="1">The sequence shown here is derived from an EMBL/GenBank/DDBJ whole genome shotgun (WGS) entry which is preliminary data.</text>
</comment>
<name>A0AAN5A0G7_9RHOB</name>
<dbReference type="AlphaFoldDB" id="A0AAN5A0G7"/>
<gene>
    <name evidence="1" type="ORF">GCM10008024_30260</name>
</gene>
<reference evidence="1" key="2">
    <citation type="submission" date="2023-06" db="EMBL/GenBank/DDBJ databases">
        <authorList>
            <person name="Sun Q."/>
            <person name="Zhou Y."/>
        </authorList>
    </citation>
    <scope>NUCLEOTIDE SEQUENCE</scope>
    <source>
        <strain evidence="1">CGMCC 1.10859</strain>
    </source>
</reference>
<sequence length="65" mass="7403">MNVERRRRSATTAEIERAIRVAIHMGLTIHGFKVRGNEIEVFTSSEKSSIKSEANEVQKWFAQNG</sequence>
<evidence type="ECO:0000313" key="2">
    <source>
        <dbReference type="Proteomes" id="UP000634647"/>
    </source>
</evidence>
<proteinExistence type="predicted"/>
<dbReference type="Proteomes" id="UP000634647">
    <property type="component" value="Unassembled WGS sequence"/>
</dbReference>
<evidence type="ECO:0000313" key="1">
    <source>
        <dbReference type="EMBL" id="GHE04173.1"/>
    </source>
</evidence>
<accession>A0AAN5A0G7</accession>